<evidence type="ECO:0000256" key="7">
    <source>
        <dbReference type="ARBA" id="ARBA00022777"/>
    </source>
</evidence>
<evidence type="ECO:0000256" key="2">
    <source>
        <dbReference type="ARBA" id="ARBA00022527"/>
    </source>
</evidence>
<proteinExistence type="inferred from homology"/>
<reference evidence="15" key="1">
    <citation type="journal article" date="2023" name="Nat. Commun.">
        <title>Diploid and tetraploid genomes of Acorus and the evolution of monocots.</title>
        <authorList>
            <person name="Ma L."/>
            <person name="Liu K.W."/>
            <person name="Li Z."/>
            <person name="Hsiao Y.Y."/>
            <person name="Qi Y."/>
            <person name="Fu T."/>
            <person name="Tang G.D."/>
            <person name="Zhang D."/>
            <person name="Sun W.H."/>
            <person name="Liu D.K."/>
            <person name="Li Y."/>
            <person name="Chen G.Z."/>
            <person name="Liu X.D."/>
            <person name="Liao X.Y."/>
            <person name="Jiang Y.T."/>
            <person name="Yu X."/>
            <person name="Hao Y."/>
            <person name="Huang J."/>
            <person name="Zhao X.W."/>
            <person name="Ke S."/>
            <person name="Chen Y.Y."/>
            <person name="Wu W.L."/>
            <person name="Hsu J.L."/>
            <person name="Lin Y.F."/>
            <person name="Huang M.D."/>
            <person name="Li C.Y."/>
            <person name="Huang L."/>
            <person name="Wang Z.W."/>
            <person name="Zhao X."/>
            <person name="Zhong W.Y."/>
            <person name="Peng D.H."/>
            <person name="Ahmad S."/>
            <person name="Lan S."/>
            <person name="Zhang J.S."/>
            <person name="Tsai W.C."/>
            <person name="Van de Peer Y."/>
            <person name="Liu Z.J."/>
        </authorList>
    </citation>
    <scope>NUCLEOTIDE SEQUENCE</scope>
    <source>
        <strain evidence="15">SCP</strain>
    </source>
</reference>
<keyword evidence="9" id="KW-1133">Transmembrane helix</keyword>
<feature type="binding site" evidence="12">
    <location>
        <position position="77"/>
    </location>
    <ligand>
        <name>ATP</name>
        <dbReference type="ChEBI" id="CHEBI:30616"/>
    </ligand>
</feature>
<keyword evidence="4" id="KW-0812">Transmembrane</keyword>
<evidence type="ECO:0000256" key="1">
    <source>
        <dbReference type="ARBA" id="ARBA00004479"/>
    </source>
</evidence>
<evidence type="ECO:0000256" key="4">
    <source>
        <dbReference type="ARBA" id="ARBA00022692"/>
    </source>
</evidence>
<gene>
    <name evidence="15" type="ORF">QJS04_geneDACA018708</name>
</gene>
<evidence type="ECO:0000256" key="13">
    <source>
        <dbReference type="RuleBase" id="RU000304"/>
    </source>
</evidence>
<evidence type="ECO:0000313" key="15">
    <source>
        <dbReference type="EMBL" id="KAK1258854.1"/>
    </source>
</evidence>
<comment type="similarity">
    <text evidence="13">Belongs to the protein kinase superfamily.</text>
</comment>
<dbReference type="InterPro" id="IPR000719">
    <property type="entry name" value="Prot_kinase_dom"/>
</dbReference>
<organism evidence="15 16">
    <name type="scientific">Acorus gramineus</name>
    <name type="common">Dwarf sweet flag</name>
    <dbReference type="NCBI Taxonomy" id="55184"/>
    <lineage>
        <taxon>Eukaryota</taxon>
        <taxon>Viridiplantae</taxon>
        <taxon>Streptophyta</taxon>
        <taxon>Embryophyta</taxon>
        <taxon>Tracheophyta</taxon>
        <taxon>Spermatophyta</taxon>
        <taxon>Magnoliopsida</taxon>
        <taxon>Liliopsida</taxon>
        <taxon>Acoraceae</taxon>
        <taxon>Acorus</taxon>
    </lineage>
</organism>
<evidence type="ECO:0000256" key="8">
    <source>
        <dbReference type="ARBA" id="ARBA00022840"/>
    </source>
</evidence>
<dbReference type="GO" id="GO:0016020">
    <property type="term" value="C:membrane"/>
    <property type="evidence" value="ECO:0007669"/>
    <property type="project" value="UniProtKB-SubCell"/>
</dbReference>
<dbReference type="InterPro" id="IPR008271">
    <property type="entry name" value="Ser/Thr_kinase_AS"/>
</dbReference>
<dbReference type="Gene3D" id="3.30.200.20">
    <property type="entry name" value="Phosphorylase Kinase, domain 1"/>
    <property type="match status" value="1"/>
</dbReference>
<protein>
    <submittedName>
        <fullName evidence="15">Receptor-like protein kinase</fullName>
    </submittedName>
</protein>
<dbReference type="InterPro" id="IPR011009">
    <property type="entry name" value="Kinase-like_dom_sf"/>
</dbReference>
<dbReference type="SUPFAM" id="SSF56112">
    <property type="entry name" value="Protein kinase-like (PK-like)"/>
    <property type="match status" value="1"/>
</dbReference>
<evidence type="ECO:0000256" key="3">
    <source>
        <dbReference type="ARBA" id="ARBA00022679"/>
    </source>
</evidence>
<evidence type="ECO:0000259" key="14">
    <source>
        <dbReference type="PROSITE" id="PS50011"/>
    </source>
</evidence>
<keyword evidence="5" id="KW-0732">Signal</keyword>
<dbReference type="Pfam" id="PF00069">
    <property type="entry name" value="Pkinase"/>
    <property type="match status" value="1"/>
</dbReference>
<evidence type="ECO:0000256" key="12">
    <source>
        <dbReference type="PROSITE-ProRule" id="PRU10141"/>
    </source>
</evidence>
<keyword evidence="3" id="KW-0808">Transferase</keyword>
<evidence type="ECO:0000256" key="9">
    <source>
        <dbReference type="ARBA" id="ARBA00022989"/>
    </source>
</evidence>
<keyword evidence="10" id="KW-0472">Membrane</keyword>
<keyword evidence="2 13" id="KW-0723">Serine/threonine-protein kinase</keyword>
<dbReference type="FunFam" id="3.30.200.20:FF:000178">
    <property type="entry name" value="serine/threonine-protein kinase PBS1-like"/>
    <property type="match status" value="1"/>
</dbReference>
<keyword evidence="16" id="KW-1185">Reference proteome</keyword>
<evidence type="ECO:0000256" key="11">
    <source>
        <dbReference type="ARBA" id="ARBA00023180"/>
    </source>
</evidence>
<dbReference type="InterPro" id="IPR045874">
    <property type="entry name" value="LRK10/LRL21-25-like"/>
</dbReference>
<dbReference type="AlphaFoldDB" id="A0AAV9A416"/>
<evidence type="ECO:0000256" key="10">
    <source>
        <dbReference type="ARBA" id="ARBA00023136"/>
    </source>
</evidence>
<feature type="domain" description="Protein kinase" evidence="14">
    <location>
        <begin position="49"/>
        <end position="331"/>
    </location>
</feature>
<dbReference type="EMBL" id="JAUJYN010000013">
    <property type="protein sequence ID" value="KAK1258854.1"/>
    <property type="molecule type" value="Genomic_DNA"/>
</dbReference>
<dbReference type="GO" id="GO:0004674">
    <property type="term" value="F:protein serine/threonine kinase activity"/>
    <property type="evidence" value="ECO:0007669"/>
    <property type="project" value="UniProtKB-KW"/>
</dbReference>
<keyword evidence="6 12" id="KW-0547">Nucleotide-binding</keyword>
<keyword evidence="8 12" id="KW-0067">ATP-binding</keyword>
<reference evidence="15" key="2">
    <citation type="submission" date="2023-06" db="EMBL/GenBank/DDBJ databases">
        <authorList>
            <person name="Ma L."/>
            <person name="Liu K.-W."/>
            <person name="Li Z."/>
            <person name="Hsiao Y.-Y."/>
            <person name="Qi Y."/>
            <person name="Fu T."/>
            <person name="Tang G."/>
            <person name="Zhang D."/>
            <person name="Sun W.-H."/>
            <person name="Liu D.-K."/>
            <person name="Li Y."/>
            <person name="Chen G.-Z."/>
            <person name="Liu X.-D."/>
            <person name="Liao X.-Y."/>
            <person name="Jiang Y.-T."/>
            <person name="Yu X."/>
            <person name="Hao Y."/>
            <person name="Huang J."/>
            <person name="Zhao X.-W."/>
            <person name="Ke S."/>
            <person name="Chen Y.-Y."/>
            <person name="Wu W.-L."/>
            <person name="Hsu J.-L."/>
            <person name="Lin Y.-F."/>
            <person name="Huang M.-D."/>
            <person name="Li C.-Y."/>
            <person name="Huang L."/>
            <person name="Wang Z.-W."/>
            <person name="Zhao X."/>
            <person name="Zhong W.-Y."/>
            <person name="Peng D.-H."/>
            <person name="Ahmad S."/>
            <person name="Lan S."/>
            <person name="Zhang J.-S."/>
            <person name="Tsai W.-C."/>
            <person name="Van De Peer Y."/>
            <person name="Liu Z.-J."/>
        </authorList>
    </citation>
    <scope>NUCLEOTIDE SEQUENCE</scope>
    <source>
        <strain evidence="15">SCP</strain>
        <tissue evidence="15">Leaves</tissue>
    </source>
</reference>
<name>A0AAV9A416_ACOGR</name>
<dbReference type="Proteomes" id="UP001179952">
    <property type="component" value="Unassembled WGS sequence"/>
</dbReference>
<dbReference type="PROSITE" id="PS50011">
    <property type="entry name" value="PROTEIN_KINASE_DOM"/>
    <property type="match status" value="1"/>
</dbReference>
<dbReference type="GO" id="GO:0005524">
    <property type="term" value="F:ATP binding"/>
    <property type="evidence" value="ECO:0007669"/>
    <property type="project" value="UniProtKB-UniRule"/>
</dbReference>
<comment type="caution">
    <text evidence="15">The sequence shown here is derived from an EMBL/GenBank/DDBJ whole genome shotgun (WGS) entry which is preliminary data.</text>
</comment>
<dbReference type="InterPro" id="IPR017441">
    <property type="entry name" value="Protein_kinase_ATP_BS"/>
</dbReference>
<dbReference type="PANTHER" id="PTHR27009">
    <property type="entry name" value="RUST RESISTANCE KINASE LR10-RELATED"/>
    <property type="match status" value="1"/>
</dbReference>
<dbReference type="PROSITE" id="PS00108">
    <property type="entry name" value="PROTEIN_KINASE_ST"/>
    <property type="match status" value="1"/>
</dbReference>
<evidence type="ECO:0000256" key="5">
    <source>
        <dbReference type="ARBA" id="ARBA00022729"/>
    </source>
</evidence>
<keyword evidence="15" id="KW-0675">Receptor</keyword>
<dbReference type="SMART" id="SM00220">
    <property type="entry name" value="S_TKc"/>
    <property type="match status" value="1"/>
</dbReference>
<keyword evidence="11" id="KW-0325">Glycoprotein</keyword>
<evidence type="ECO:0000313" key="16">
    <source>
        <dbReference type="Proteomes" id="UP001179952"/>
    </source>
</evidence>
<sequence length="360" mass="40957">MSRWRGSLIYYIFSKETSNDNVIVEKFMKDYHSMLPTKFSYLEVKRLTNGFRNKLGQGGYGSVYKGKLANGHPIAAKILEKSKDNGQDFINEVATIGRIHHFSIIRLLGFCCEGSRRALIYEYMPNGSLGDLIFDEEARRSLSREKLLEIAIGIAEGIQYMHSGCDTRILHLDIKPQNILLDHDYHPKISDFGLAKLYSRKNSVVSLTCARGTIGYIAPEVFMRSVGCVTHKSDVYSYGMLLLDMIVGRKNTKFVDERSSMSYFPDWIYTQLDQWNETMLVDEGLCIARKMVLVGLWCIQINPSNRPPINRVLEMLKGDHDGIENPPKPFFPSSTVEPFELQSFSVDTIKDTTSLTSKSM</sequence>
<dbReference type="PROSITE" id="PS00107">
    <property type="entry name" value="PROTEIN_KINASE_ATP"/>
    <property type="match status" value="1"/>
</dbReference>
<comment type="subcellular location">
    <subcellularLocation>
        <location evidence="1">Membrane</location>
        <topology evidence="1">Single-pass type I membrane protein</topology>
    </subcellularLocation>
</comment>
<dbReference type="Gene3D" id="1.10.510.10">
    <property type="entry name" value="Transferase(Phosphotransferase) domain 1"/>
    <property type="match status" value="1"/>
</dbReference>
<evidence type="ECO:0000256" key="6">
    <source>
        <dbReference type="ARBA" id="ARBA00022741"/>
    </source>
</evidence>
<accession>A0AAV9A416</accession>
<keyword evidence="7 15" id="KW-0418">Kinase</keyword>
<dbReference type="FunFam" id="1.10.510.10:FF:000590">
    <property type="entry name" value="PR5-like receptor kinase"/>
    <property type="match status" value="1"/>
</dbReference>